<evidence type="ECO:0000313" key="4">
    <source>
        <dbReference type="Proteomes" id="UP001271780"/>
    </source>
</evidence>
<reference evidence="3 4" key="1">
    <citation type="submission" date="2023-08" db="EMBL/GenBank/DDBJ databases">
        <title>Implementing the SeqCode for naming new Mesorhizobium species isolated from Vachellia karroo root nodules.</title>
        <authorList>
            <person name="Van Lill M."/>
        </authorList>
    </citation>
    <scope>NUCLEOTIDE SEQUENCE [LARGE SCALE GENOMIC DNA]</scope>
    <source>
        <strain evidence="3 4">VK23A</strain>
    </source>
</reference>
<protein>
    <recommendedName>
        <fullName evidence="2">4-fold beta flower domain-containing protein</fullName>
    </recommendedName>
</protein>
<evidence type="ECO:0000256" key="1">
    <source>
        <dbReference type="SAM" id="MobiDB-lite"/>
    </source>
</evidence>
<keyword evidence="4" id="KW-1185">Reference proteome</keyword>
<comment type="caution">
    <text evidence="3">The sequence shown here is derived from an EMBL/GenBank/DDBJ whole genome shotgun (WGS) entry which is preliminary data.</text>
</comment>
<name>A0ABU4XGE8_9HYPH</name>
<feature type="region of interest" description="Disordered" evidence="1">
    <location>
        <begin position="77"/>
        <end position="100"/>
    </location>
</feature>
<dbReference type="InterPro" id="IPR048911">
    <property type="entry name" value="Bflower"/>
</dbReference>
<feature type="domain" description="4-fold beta flower" evidence="2">
    <location>
        <begin position="8"/>
        <end position="80"/>
    </location>
</feature>
<organism evidence="3 4">
    <name type="scientific">Mesorhizobium dulcispinae</name>
    <dbReference type="NCBI Taxonomy" id="3072316"/>
    <lineage>
        <taxon>Bacteria</taxon>
        <taxon>Pseudomonadati</taxon>
        <taxon>Pseudomonadota</taxon>
        <taxon>Alphaproteobacteria</taxon>
        <taxon>Hyphomicrobiales</taxon>
        <taxon>Phyllobacteriaceae</taxon>
        <taxon>Mesorhizobium</taxon>
    </lineage>
</organism>
<dbReference type="Proteomes" id="UP001271780">
    <property type="component" value="Unassembled WGS sequence"/>
</dbReference>
<dbReference type="RefSeq" id="WP_320315414.1">
    <property type="nucleotide sequence ID" value="NZ_JAVIIX010000002.1"/>
</dbReference>
<dbReference type="EMBL" id="JAVIIZ010000005">
    <property type="protein sequence ID" value="MDX8472865.1"/>
    <property type="molecule type" value="Genomic_DNA"/>
</dbReference>
<accession>A0ABU4XGE8</accession>
<evidence type="ECO:0000313" key="3">
    <source>
        <dbReference type="EMBL" id="MDX8472865.1"/>
    </source>
</evidence>
<sequence length="100" mass="11477">MNFVHRWNGEYFGWFHDEALYSKDGRHVGYRRRHEVFDLRGRYLGEVKNHRLITRTAKVGSTGIGAVPMLRAVGTNVNPTNEQPLDLPDGFDDFPSSESL</sequence>
<gene>
    <name evidence="3" type="ORF">RFM27_12350</name>
</gene>
<dbReference type="Pfam" id="PF21784">
    <property type="entry name" value="Bflower"/>
    <property type="match status" value="1"/>
</dbReference>
<proteinExistence type="predicted"/>
<evidence type="ECO:0000259" key="2">
    <source>
        <dbReference type="Pfam" id="PF21784"/>
    </source>
</evidence>